<dbReference type="AlphaFoldDB" id="A0A143PYN8"/>
<organism evidence="2 3">
    <name type="scientific">Luteitalea pratensis</name>
    <dbReference type="NCBI Taxonomy" id="1855912"/>
    <lineage>
        <taxon>Bacteria</taxon>
        <taxon>Pseudomonadati</taxon>
        <taxon>Acidobacteriota</taxon>
        <taxon>Vicinamibacteria</taxon>
        <taxon>Vicinamibacterales</taxon>
        <taxon>Vicinamibacteraceae</taxon>
        <taxon>Luteitalea</taxon>
    </lineage>
</organism>
<evidence type="ECO:0000256" key="1">
    <source>
        <dbReference type="SAM" id="SignalP"/>
    </source>
</evidence>
<evidence type="ECO:0000313" key="3">
    <source>
        <dbReference type="Proteomes" id="UP000076079"/>
    </source>
</evidence>
<dbReference type="Pfam" id="PF07040">
    <property type="entry name" value="DUF1326"/>
    <property type="match status" value="1"/>
</dbReference>
<reference evidence="3" key="2">
    <citation type="submission" date="2016-04" db="EMBL/GenBank/DDBJ databases">
        <title>First Complete Genome Sequence of a Subdivision 6 Acidobacterium.</title>
        <authorList>
            <person name="Huang S."/>
            <person name="Vieira S."/>
            <person name="Bunk B."/>
            <person name="Riedel T."/>
            <person name="Sproeer C."/>
            <person name="Overmann J."/>
        </authorList>
    </citation>
    <scope>NUCLEOTIDE SEQUENCE [LARGE SCALE GENOMIC DNA]</scope>
    <source>
        <strain evidence="3">DSM 100886 HEG_-6_39</strain>
    </source>
</reference>
<name>A0A143PYN8_LUTPR</name>
<feature type="chain" id="PRO_5007512172" description="DUF1326 domain-containing protein" evidence="1">
    <location>
        <begin position="20"/>
        <end position="224"/>
    </location>
</feature>
<dbReference type="OrthoDB" id="124812at2"/>
<dbReference type="STRING" id="1855912.LuPra_06218"/>
<gene>
    <name evidence="2" type="ORF">LuPra_06218</name>
</gene>
<dbReference type="RefSeq" id="WP_110174346.1">
    <property type="nucleotide sequence ID" value="NZ_CP015136.1"/>
</dbReference>
<dbReference type="PATRIC" id="fig|1813736.3.peg.6530"/>
<dbReference type="InterPro" id="IPR009758">
    <property type="entry name" value="DUF1326"/>
</dbReference>
<keyword evidence="3" id="KW-1185">Reference proteome</keyword>
<dbReference type="KEGG" id="abac:LuPra_06218"/>
<accession>A0A143PYN8</accession>
<reference evidence="2 3" key="1">
    <citation type="journal article" date="2016" name="Genome Announc.">
        <title>First Complete Genome Sequence of a Subdivision 6 Acidobacterium Strain.</title>
        <authorList>
            <person name="Huang S."/>
            <person name="Vieira S."/>
            <person name="Bunk B."/>
            <person name="Riedel T."/>
            <person name="Sproer C."/>
            <person name="Overmann J."/>
        </authorList>
    </citation>
    <scope>NUCLEOTIDE SEQUENCE [LARGE SCALE GENOMIC DNA]</scope>
    <source>
        <strain evidence="3">DSM 100886 HEG_-6_39</strain>
    </source>
</reference>
<evidence type="ECO:0008006" key="4">
    <source>
        <dbReference type="Google" id="ProtNLM"/>
    </source>
</evidence>
<feature type="signal peptide" evidence="1">
    <location>
        <begin position="1"/>
        <end position="19"/>
    </location>
</feature>
<dbReference type="EMBL" id="CP015136">
    <property type="protein sequence ID" value="AMY12934.1"/>
    <property type="molecule type" value="Genomic_DNA"/>
</dbReference>
<dbReference type="Proteomes" id="UP000076079">
    <property type="component" value="Chromosome"/>
</dbReference>
<sequence precursor="true">MFRAVLALATILAAAPALAADSTSTPATSVTGTYVEARTAEVFAGGCVMNSEAETMGRQALLAWRVDHGNVAGVTIDGLSVVAALSGTHNLGMREMGGEAPTLVKALMYVDERATPAQRDALVSMARTAIGDLAIRVVDVQAVPIAFERTHHAAAVQAGDARLEVEAHIHHDPSCGAMQWFHPLSRGAQAEVGMTRNQTFTGQALGTRWQQIDKRSAFVGTFAF</sequence>
<proteinExistence type="predicted"/>
<evidence type="ECO:0000313" key="2">
    <source>
        <dbReference type="EMBL" id="AMY12934.1"/>
    </source>
</evidence>
<protein>
    <recommendedName>
        <fullName evidence="4">DUF1326 domain-containing protein</fullName>
    </recommendedName>
</protein>
<keyword evidence="1" id="KW-0732">Signal</keyword>